<dbReference type="InParanoid" id="A0A7M7LLD3"/>
<dbReference type="PANTHER" id="PTHR12242:SF1">
    <property type="entry name" value="MYND-TYPE DOMAIN-CONTAINING PROTEIN"/>
    <property type="match status" value="1"/>
</dbReference>
<feature type="transmembrane region" description="Helical" evidence="1">
    <location>
        <begin position="218"/>
        <end position="240"/>
    </location>
</feature>
<feature type="transmembrane region" description="Helical" evidence="1">
    <location>
        <begin position="175"/>
        <end position="198"/>
    </location>
</feature>
<dbReference type="PANTHER" id="PTHR12242">
    <property type="entry name" value="OS02G0130600 PROTEIN-RELATED"/>
    <property type="match status" value="1"/>
</dbReference>
<keyword evidence="1" id="KW-0812">Transmembrane</keyword>
<dbReference type="AlphaFoldDB" id="A0A7M7LLD3"/>
<feature type="transmembrane region" description="Helical" evidence="1">
    <location>
        <begin position="37"/>
        <end position="58"/>
    </location>
</feature>
<sequence>MSEEEASRKWYSVRKVDFKLTCDCLDDVLRQHKRVPFIVYATYRLILALYFFAFLIFFGVSSAEFLGVKFLIYLTDWTYIVVTLYAMVACFNTLTTKSCYCIGGCIGKGIFRKQVQWFLLNISAAVSLIVTVVYWTALRPLMSEKLPVYLDVTIHLLPAVICLVDILLTTVIVRFVHVVYPFAYLFFYLLFAVIYWAAGGTDPAGNPFIYPIIDFGNYPGISVASVIGVCLATLMAQAALKGLYALRHRYIDEVRPDDAVYYSHQVLEVELENQR</sequence>
<dbReference type="EnsemblMetazoa" id="XM_003726736">
    <property type="protein sequence ID" value="XP_003726784"/>
    <property type="gene ID" value="LOC100892255"/>
</dbReference>
<evidence type="ECO:0000313" key="3">
    <source>
        <dbReference type="Proteomes" id="UP000007110"/>
    </source>
</evidence>
<keyword evidence="1" id="KW-0472">Membrane</keyword>
<evidence type="ECO:0008006" key="4">
    <source>
        <dbReference type="Google" id="ProtNLM"/>
    </source>
</evidence>
<dbReference type="OMA" id="YWACYWI"/>
<protein>
    <recommendedName>
        <fullName evidence="4">Protein rolling stone</fullName>
    </recommendedName>
</protein>
<reference evidence="2" key="2">
    <citation type="submission" date="2021-01" db="UniProtKB">
        <authorList>
            <consortium name="EnsemblMetazoa"/>
        </authorList>
    </citation>
    <scope>IDENTIFICATION</scope>
</reference>
<dbReference type="RefSeq" id="XP_003726784.1">
    <property type="nucleotide sequence ID" value="XM_003726736.3"/>
</dbReference>
<dbReference type="GeneID" id="100892255"/>
<organism evidence="2 3">
    <name type="scientific">Strongylocentrotus purpuratus</name>
    <name type="common">Purple sea urchin</name>
    <dbReference type="NCBI Taxonomy" id="7668"/>
    <lineage>
        <taxon>Eukaryota</taxon>
        <taxon>Metazoa</taxon>
        <taxon>Echinodermata</taxon>
        <taxon>Eleutherozoa</taxon>
        <taxon>Echinozoa</taxon>
        <taxon>Echinoidea</taxon>
        <taxon>Euechinoidea</taxon>
        <taxon>Echinacea</taxon>
        <taxon>Camarodonta</taxon>
        <taxon>Echinidea</taxon>
        <taxon>Strongylocentrotidae</taxon>
        <taxon>Strongylocentrotus</taxon>
    </lineage>
</organism>
<evidence type="ECO:0000256" key="1">
    <source>
        <dbReference type="SAM" id="Phobius"/>
    </source>
</evidence>
<evidence type="ECO:0000313" key="2">
    <source>
        <dbReference type="EnsemblMetazoa" id="XP_003726784"/>
    </source>
</evidence>
<dbReference type="OrthoDB" id="419711at2759"/>
<keyword evidence="3" id="KW-1185">Reference proteome</keyword>
<proteinExistence type="predicted"/>
<dbReference type="KEGG" id="spu:100892255"/>
<feature type="transmembrane region" description="Helical" evidence="1">
    <location>
        <begin position="70"/>
        <end position="94"/>
    </location>
</feature>
<dbReference type="GO" id="GO:0016020">
    <property type="term" value="C:membrane"/>
    <property type="evidence" value="ECO:0000318"/>
    <property type="project" value="GO_Central"/>
</dbReference>
<feature type="transmembrane region" description="Helical" evidence="1">
    <location>
        <begin position="115"/>
        <end position="136"/>
    </location>
</feature>
<dbReference type="Pfam" id="PF21534">
    <property type="entry name" value="Rost"/>
    <property type="match status" value="1"/>
</dbReference>
<keyword evidence="1" id="KW-1133">Transmembrane helix</keyword>
<reference evidence="3" key="1">
    <citation type="submission" date="2015-02" db="EMBL/GenBank/DDBJ databases">
        <title>Genome sequencing for Strongylocentrotus purpuratus.</title>
        <authorList>
            <person name="Murali S."/>
            <person name="Liu Y."/>
            <person name="Vee V."/>
            <person name="English A."/>
            <person name="Wang M."/>
            <person name="Skinner E."/>
            <person name="Han Y."/>
            <person name="Muzny D.M."/>
            <person name="Worley K.C."/>
            <person name="Gibbs R.A."/>
        </authorList>
    </citation>
    <scope>NUCLEOTIDE SEQUENCE</scope>
</reference>
<feature type="transmembrane region" description="Helical" evidence="1">
    <location>
        <begin position="148"/>
        <end position="168"/>
    </location>
</feature>
<dbReference type="Proteomes" id="UP000007110">
    <property type="component" value="Unassembled WGS sequence"/>
</dbReference>
<dbReference type="InterPro" id="IPR049352">
    <property type="entry name" value="Rost"/>
</dbReference>
<accession>A0A7M7LLD3</accession>
<name>A0A7M7LLD3_STRPU</name>